<evidence type="ECO:0000313" key="4">
    <source>
        <dbReference type="Proteomes" id="UP000238666"/>
    </source>
</evidence>
<reference evidence="1 3" key="1">
    <citation type="submission" date="2014-05" db="EMBL/GenBank/DDBJ databases">
        <title>Methylome analysis of the phasevarions of Haemophilus influenzae.</title>
        <authorList>
            <person name="Atack J.M."/>
            <person name="Fox K.L."/>
            <person name="Power P.M."/>
            <person name="Clark T."/>
            <person name="Jurcisek J."/>
            <person name="Korlach J."/>
            <person name="Bakaletz L.O."/>
            <person name="Jennings M.P."/>
        </authorList>
    </citation>
    <scope>NUCLEOTIDE SEQUENCE [LARGE SCALE GENOMIC DNA]</scope>
    <source>
        <strain evidence="1 3">1209</strain>
    </source>
</reference>
<accession>A0A0D0INP3</accession>
<dbReference type="PATRIC" id="fig|727.564.peg.1120"/>
<sequence>MENNVCIALDCGATLEILPIGTRFQVVEVIGDQDSWYGKQKTRTVGNLHNTIWGAIEEVRRYDLAQYEMLSLEELLSAVSSTNNKIKEYFEYHSEYLANTAM</sequence>
<dbReference type="RefSeq" id="WP_005663355.1">
    <property type="nucleotide sequence ID" value="NZ_AP018766.1"/>
</dbReference>
<evidence type="ECO:0000313" key="2">
    <source>
        <dbReference type="EMBL" id="PRL89052.1"/>
    </source>
</evidence>
<organism evidence="1 3">
    <name type="scientific">Haemophilus influenzae</name>
    <dbReference type="NCBI Taxonomy" id="727"/>
    <lineage>
        <taxon>Bacteria</taxon>
        <taxon>Pseudomonadati</taxon>
        <taxon>Pseudomonadota</taxon>
        <taxon>Gammaproteobacteria</taxon>
        <taxon>Pasteurellales</taxon>
        <taxon>Pasteurellaceae</taxon>
        <taxon>Haemophilus</taxon>
    </lineage>
</organism>
<dbReference type="EMBL" id="JMQP01000002">
    <property type="protein sequence ID" value="KIS35296.1"/>
    <property type="molecule type" value="Genomic_DNA"/>
</dbReference>
<evidence type="ECO:0000313" key="3">
    <source>
        <dbReference type="Proteomes" id="UP000050700"/>
    </source>
</evidence>
<protein>
    <submittedName>
        <fullName evidence="1">Uncharacterized protein</fullName>
    </submittedName>
</protein>
<evidence type="ECO:0000313" key="1">
    <source>
        <dbReference type="EMBL" id="KIS35296.1"/>
    </source>
</evidence>
<dbReference type="Proteomes" id="UP000050700">
    <property type="component" value="Unassembled WGS sequence"/>
</dbReference>
<comment type="caution">
    <text evidence="1">The sequence shown here is derived from an EMBL/GenBank/DDBJ whole genome shotgun (WGS) entry which is preliminary data.</text>
</comment>
<dbReference type="AlphaFoldDB" id="A0A0D0INP3"/>
<reference evidence="2 4" key="2">
    <citation type="submission" date="2017-02" db="EMBL/GenBank/DDBJ databases">
        <title>Haemophilus influenzae in COPD genome sequencing project.</title>
        <authorList>
            <person name="Murphy T.F."/>
            <person name="Kong Y."/>
            <person name="Nadendla S."/>
            <person name="Tettelin H."/>
            <person name="Pettigrew M."/>
        </authorList>
    </citation>
    <scope>NUCLEOTIDE SEQUENCE [LARGE SCALE GENOMIC DNA]</scope>
    <source>
        <strain evidence="2 4">19P94H1</strain>
    </source>
</reference>
<name>A0A0D0INP3_HAEIF</name>
<proteinExistence type="predicted"/>
<dbReference type="EMBL" id="MZKM01000051">
    <property type="protein sequence ID" value="PRL89052.1"/>
    <property type="molecule type" value="Genomic_DNA"/>
</dbReference>
<gene>
    <name evidence="2" type="ORF">BV022_01470</name>
    <name evidence="1" type="ORF">NTHI1209_00900</name>
</gene>